<evidence type="ECO:0000313" key="2">
    <source>
        <dbReference type="Proteomes" id="UP000547879"/>
    </source>
</evidence>
<keyword evidence="2" id="KW-1185">Reference proteome</keyword>
<name>A0A7W9Y2S9_9HYPH</name>
<dbReference type="Proteomes" id="UP000547879">
    <property type="component" value="Unassembled WGS sequence"/>
</dbReference>
<gene>
    <name evidence="1" type="ORF">HNQ72_000746</name>
</gene>
<proteinExistence type="predicted"/>
<dbReference type="RefSeq" id="WP_183989633.1">
    <property type="nucleotide sequence ID" value="NZ_BMHW01000001.1"/>
</dbReference>
<comment type="caution">
    <text evidence="1">The sequence shown here is derived from an EMBL/GenBank/DDBJ whole genome shotgun (WGS) entry which is preliminary data.</text>
</comment>
<protein>
    <submittedName>
        <fullName evidence="1">Uncharacterized protein</fullName>
    </submittedName>
</protein>
<accession>A0A7W9Y2S9</accession>
<evidence type="ECO:0000313" key="1">
    <source>
        <dbReference type="EMBL" id="MBB6160949.1"/>
    </source>
</evidence>
<dbReference type="EMBL" id="JACHEG010000001">
    <property type="protein sequence ID" value="MBB6160949.1"/>
    <property type="molecule type" value="Genomic_DNA"/>
</dbReference>
<organism evidence="1 2">
    <name type="scientific">Rhizobium wenxiniae</name>
    <dbReference type="NCBI Taxonomy" id="1737357"/>
    <lineage>
        <taxon>Bacteria</taxon>
        <taxon>Pseudomonadati</taxon>
        <taxon>Pseudomonadota</taxon>
        <taxon>Alphaproteobacteria</taxon>
        <taxon>Hyphomicrobiales</taxon>
        <taxon>Rhizobiaceae</taxon>
        <taxon>Rhizobium/Agrobacterium group</taxon>
        <taxon>Rhizobium</taxon>
    </lineage>
</organism>
<dbReference type="AlphaFoldDB" id="A0A7W9Y2S9"/>
<reference evidence="1 2" key="1">
    <citation type="submission" date="2020-08" db="EMBL/GenBank/DDBJ databases">
        <title>Genomic Encyclopedia of Type Strains, Phase IV (KMG-IV): sequencing the most valuable type-strain genomes for metagenomic binning, comparative biology and taxonomic classification.</title>
        <authorList>
            <person name="Goeker M."/>
        </authorList>
    </citation>
    <scope>NUCLEOTIDE SEQUENCE [LARGE SCALE GENOMIC DNA]</scope>
    <source>
        <strain evidence="1 2">DSM 100734</strain>
    </source>
</reference>
<sequence>MAADATAISTDIVAKLTDAIENLDSIPSDEILVVLNEALDVIRELVHMLDEAQTP</sequence>